<comment type="caution">
    <text evidence="2">The sequence shown here is derived from an EMBL/GenBank/DDBJ whole genome shotgun (WGS) entry which is preliminary data.</text>
</comment>
<organism evidence="2">
    <name type="scientific">Cryptosporidium canis</name>
    <dbReference type="NCBI Taxonomy" id="195482"/>
    <lineage>
        <taxon>Eukaryota</taxon>
        <taxon>Sar</taxon>
        <taxon>Alveolata</taxon>
        <taxon>Apicomplexa</taxon>
        <taxon>Conoidasida</taxon>
        <taxon>Coccidia</taxon>
        <taxon>Eucoccidiorida</taxon>
        <taxon>Eimeriorina</taxon>
        <taxon>Cryptosporidiidae</taxon>
        <taxon>Cryptosporidium</taxon>
    </lineage>
</organism>
<feature type="compositionally biased region" description="Basic and acidic residues" evidence="1">
    <location>
        <begin position="98"/>
        <end position="111"/>
    </location>
</feature>
<sequence length="201" mass="23103">MTDSDSDTLLSKRTSRRSSKSRVNHKDDVQDSDFSDNIPLNSRIKRSQDSKKSMPNKRNTRKTAKEPAKKSKPTPKLKPPNKQKKKTKKTENDSENEDVNKDIKKQFRDGQKYITPPNGDATRAFYESLYNENPYSIIALKYCVENGVLMGAKHSNAYKRLEHLRESGHLKRSLGGIQYEAIECLKRFDNKNGGFPKGWDH</sequence>
<dbReference type="AlphaFoldDB" id="A0A9D5HY73"/>
<gene>
    <name evidence="2" type="ORF">OJ253_2433</name>
</gene>
<evidence type="ECO:0000313" key="2">
    <source>
        <dbReference type="EMBL" id="KAJ1607310.1"/>
    </source>
</evidence>
<dbReference type="PANTHER" id="PTHR33828">
    <property type="entry name" value="OS05G0596200 PROTEIN"/>
    <property type="match status" value="1"/>
</dbReference>
<protein>
    <submittedName>
        <fullName evidence="2">Uncharacterized protein</fullName>
    </submittedName>
</protein>
<feature type="compositionally biased region" description="Basic residues" evidence="1">
    <location>
        <begin position="70"/>
        <end position="88"/>
    </location>
</feature>
<dbReference type="Proteomes" id="UP001067231">
    <property type="component" value="Unassembled WGS sequence"/>
</dbReference>
<feature type="compositionally biased region" description="Basic residues" evidence="1">
    <location>
        <begin position="13"/>
        <end position="23"/>
    </location>
</feature>
<evidence type="ECO:0000256" key="1">
    <source>
        <dbReference type="SAM" id="MobiDB-lite"/>
    </source>
</evidence>
<dbReference type="EMBL" id="JAPCXC010000059">
    <property type="protein sequence ID" value="KAJ1607310.1"/>
    <property type="molecule type" value="Genomic_DNA"/>
</dbReference>
<dbReference type="PANTHER" id="PTHR33828:SF2">
    <property type="entry name" value="NUCLEOLIN"/>
    <property type="match status" value="1"/>
</dbReference>
<proteinExistence type="predicted"/>
<name>A0A9D5HY73_9CRYT</name>
<reference evidence="2" key="1">
    <citation type="submission" date="2022-10" db="EMBL/GenBank/DDBJ databases">
        <title>Adaptive evolution leads to modifications in subtelomeric GC content in a zoonotic Cryptosporidium species.</title>
        <authorList>
            <person name="Li J."/>
            <person name="Feng Y."/>
            <person name="Xiao L."/>
        </authorList>
    </citation>
    <scope>NUCLEOTIDE SEQUENCE</scope>
    <source>
        <strain evidence="2">33844</strain>
    </source>
</reference>
<feature type="region of interest" description="Disordered" evidence="1">
    <location>
        <begin position="1"/>
        <end position="116"/>
    </location>
</feature>
<dbReference type="OrthoDB" id="361835at2759"/>
<accession>A0A9D5HY73</accession>